<dbReference type="Gene3D" id="2.30.39.10">
    <property type="entry name" value="Alpha-1-antitrypsin, domain 1"/>
    <property type="match status" value="1"/>
</dbReference>
<dbReference type="PROSITE" id="PS00284">
    <property type="entry name" value="SERPIN"/>
    <property type="match status" value="1"/>
</dbReference>
<reference evidence="9" key="2">
    <citation type="submission" date="2014-02" db="EMBL/GenBank/DDBJ databases">
        <title>Intra- and inter-species comparative analysis of male and female Amblyomma americanum serine protease inhibitors (serpins).</title>
        <authorList>
            <person name="Porter L."/>
            <person name="Kim T."/>
            <person name="Radulovic Z."/>
            <person name="Braz G."/>
            <person name="Vaz I.D.S.Jr."/>
            <person name="Mulenga A."/>
        </authorList>
    </citation>
    <scope>NUCLEOTIDE SEQUENCE</scope>
</reference>
<dbReference type="Pfam" id="PF00079">
    <property type="entry name" value="Serpin"/>
    <property type="match status" value="1"/>
</dbReference>
<dbReference type="InterPro" id="IPR023796">
    <property type="entry name" value="Serpin_dom"/>
</dbReference>
<dbReference type="InterPro" id="IPR042185">
    <property type="entry name" value="Serpin_sf_2"/>
</dbReference>
<dbReference type="EMBL" id="GAYW01000364">
    <property type="protein sequence ID" value="JAI08614.1"/>
    <property type="molecule type" value="Transcribed_RNA"/>
</dbReference>
<keyword evidence="5" id="KW-0722">Serine protease inhibitor</keyword>
<accession>A0A0E9Y2V9</accession>
<evidence type="ECO:0000256" key="5">
    <source>
        <dbReference type="ARBA" id="ARBA00022900"/>
    </source>
</evidence>
<dbReference type="InterPro" id="IPR000215">
    <property type="entry name" value="Serpin_fam"/>
</dbReference>
<keyword evidence="4" id="KW-0646">Protease inhibitor</keyword>
<reference evidence="9" key="1">
    <citation type="submission" date="2014-02" db="EMBL/GenBank/DDBJ databases">
        <title>Comparative bioinformatics, temporal and spatial expression analyses of Ixodes scapularis organic anion transporting polypeptides.</title>
        <authorList>
            <person name="Radulovic Z."/>
            <person name="Porter L."/>
            <person name="Kim T."/>
            <person name="Mulenga A."/>
        </authorList>
    </citation>
    <scope>NUCLEOTIDE SEQUENCE</scope>
</reference>
<keyword evidence="3" id="KW-0964">Secreted</keyword>
<evidence type="ECO:0000256" key="3">
    <source>
        <dbReference type="ARBA" id="ARBA00022525"/>
    </source>
</evidence>
<organism evidence="9">
    <name type="scientific">Amblyomma americanum</name>
    <name type="common">Lone star tick</name>
    <dbReference type="NCBI Taxonomy" id="6943"/>
    <lineage>
        <taxon>Eukaryota</taxon>
        <taxon>Metazoa</taxon>
        <taxon>Ecdysozoa</taxon>
        <taxon>Arthropoda</taxon>
        <taxon>Chelicerata</taxon>
        <taxon>Arachnida</taxon>
        <taxon>Acari</taxon>
        <taxon>Parasitiformes</taxon>
        <taxon>Ixodida</taxon>
        <taxon>Ixodoidea</taxon>
        <taxon>Ixodidae</taxon>
        <taxon>Amblyomminae</taxon>
        <taxon>Amblyomma</taxon>
    </lineage>
</organism>
<feature type="domain" description="Serpin" evidence="8">
    <location>
        <begin position="48"/>
        <end position="408"/>
    </location>
</feature>
<keyword evidence="6" id="KW-0325">Glycoprotein</keyword>
<evidence type="ECO:0000256" key="2">
    <source>
        <dbReference type="ARBA" id="ARBA00009500"/>
    </source>
</evidence>
<evidence type="ECO:0000256" key="1">
    <source>
        <dbReference type="ARBA" id="ARBA00004613"/>
    </source>
</evidence>
<name>A0A0E9Y2V9_AMBAM</name>
<dbReference type="InterPro" id="IPR042178">
    <property type="entry name" value="Serpin_sf_1"/>
</dbReference>
<dbReference type="PANTHER" id="PTHR11461">
    <property type="entry name" value="SERINE PROTEASE INHIBITOR, SERPIN"/>
    <property type="match status" value="1"/>
</dbReference>
<dbReference type="GO" id="GO:0005615">
    <property type="term" value="C:extracellular space"/>
    <property type="evidence" value="ECO:0007669"/>
    <property type="project" value="InterPro"/>
</dbReference>
<evidence type="ECO:0000256" key="7">
    <source>
        <dbReference type="RuleBase" id="RU000411"/>
    </source>
</evidence>
<evidence type="ECO:0000259" key="8">
    <source>
        <dbReference type="SMART" id="SM00093"/>
    </source>
</evidence>
<comment type="subcellular location">
    <subcellularLocation>
        <location evidence="1">Secreted</location>
    </subcellularLocation>
</comment>
<dbReference type="AlphaFoldDB" id="A0A0E9Y2V9"/>
<comment type="similarity">
    <text evidence="2 7">Belongs to the serpin family.</text>
</comment>
<dbReference type="SUPFAM" id="SSF56574">
    <property type="entry name" value="Serpins"/>
    <property type="match status" value="1"/>
</dbReference>
<evidence type="ECO:0000256" key="4">
    <source>
        <dbReference type="ARBA" id="ARBA00022690"/>
    </source>
</evidence>
<proteinExistence type="inferred from homology"/>
<dbReference type="Gene3D" id="3.30.497.10">
    <property type="entry name" value="Antithrombin, subunit I, domain 2"/>
    <property type="match status" value="1"/>
</dbReference>
<sequence>MFLHAPLRPCFRLGRFPLTPKTGYATRYPVGSINMSSDLTAALSAFTVGLYKVLLSENSHQNIVVSPFSIAAALSMTLAGARERTASEIAAVLHTKDDLIHKQFAEFFSKVSAYAPDVTLGVANRLYVEKRFNILKEYLAMLNDNYNSVVVPINFTSEAMARLAINAWVEEATKSKIKDLLPSGCLDSDTRLVLINAIYFKGLWNEQFSPAVTTLEEFHVSKETTKQVRMMHKKSKFKLTEYSDLNTNAVEIPYKGGKTSMVILLPNEMDGLEKLEAALTPSNFTDILKGLESTAVDLSLPRFKVEYDVNLKAVLEAMGVRDLFAREADLSGISGKKDLFVSAALHKSFVEVNEEGTEAAAATGMRIQLKTRVKSQPPFPFVVDHPFMFFIRSHDPDVILFAGSVRDI</sequence>
<dbReference type="MEROPS" id="I04.076"/>
<dbReference type="CDD" id="cd00172">
    <property type="entry name" value="serpin"/>
    <property type="match status" value="1"/>
</dbReference>
<evidence type="ECO:0000256" key="6">
    <source>
        <dbReference type="ARBA" id="ARBA00023180"/>
    </source>
</evidence>
<dbReference type="GO" id="GO:0004867">
    <property type="term" value="F:serine-type endopeptidase inhibitor activity"/>
    <property type="evidence" value="ECO:0007669"/>
    <property type="project" value="UniProtKB-KW"/>
</dbReference>
<dbReference type="InterPro" id="IPR023795">
    <property type="entry name" value="Serpin_CS"/>
</dbReference>
<dbReference type="InterPro" id="IPR036186">
    <property type="entry name" value="Serpin_sf"/>
</dbReference>
<evidence type="ECO:0000313" key="9">
    <source>
        <dbReference type="EMBL" id="JAI08614.1"/>
    </source>
</evidence>
<dbReference type="SMART" id="SM00093">
    <property type="entry name" value="SERPIN"/>
    <property type="match status" value="1"/>
</dbReference>
<protein>
    <submittedName>
        <fullName evidence="9">Serine protease inhibitor</fullName>
    </submittedName>
</protein>
<dbReference type="PANTHER" id="PTHR11461:SF211">
    <property type="entry name" value="GH10112P-RELATED"/>
    <property type="match status" value="1"/>
</dbReference>